<dbReference type="Proteomes" id="UP000621500">
    <property type="component" value="Unassembled WGS sequence"/>
</dbReference>
<accession>A0ABQ4F308</accession>
<sequence>MSPLQLSDRHPKVALYLEAYTPLVEEWFSALRDSDALTELRRTAPGRDLVDNLQSLDQLFRDLVDDMFADPTPVLERAVTVVGAHQDAVVWEDQLVPRPGAGAEELAASLRHKFKRNISLAMLEALICLESALTYGRETLGLAGAELERTLRASTSMLASLSVLHDQQETARMRQLTGDPTEIQHPRFTVADIVRGAFRIGPDKFRAVGPEGQRKIRFGSVPPHGVEVPSPTMKCPAHRLTNDDGQPLNNEFWALLLDVYQMSGRLV</sequence>
<gene>
    <name evidence="1" type="ORF">Pma05_78700</name>
</gene>
<dbReference type="EMBL" id="BONX01000067">
    <property type="protein sequence ID" value="GIH01298.1"/>
    <property type="molecule type" value="Genomic_DNA"/>
</dbReference>
<reference evidence="1 2" key="1">
    <citation type="submission" date="2021-01" db="EMBL/GenBank/DDBJ databases">
        <title>Whole genome shotgun sequence of Plantactinospora mayteni NBRC 109088.</title>
        <authorList>
            <person name="Komaki H."/>
            <person name="Tamura T."/>
        </authorList>
    </citation>
    <scope>NUCLEOTIDE SEQUENCE [LARGE SCALE GENOMIC DNA]</scope>
    <source>
        <strain evidence="1 2">NBRC 109088</strain>
    </source>
</reference>
<protein>
    <submittedName>
        <fullName evidence="1">Uncharacterized protein</fullName>
    </submittedName>
</protein>
<proteinExistence type="predicted"/>
<evidence type="ECO:0000313" key="2">
    <source>
        <dbReference type="Proteomes" id="UP000621500"/>
    </source>
</evidence>
<name>A0ABQ4F308_9ACTN</name>
<organism evidence="1 2">
    <name type="scientific">Plantactinospora mayteni</name>
    <dbReference type="NCBI Taxonomy" id="566021"/>
    <lineage>
        <taxon>Bacteria</taxon>
        <taxon>Bacillati</taxon>
        <taxon>Actinomycetota</taxon>
        <taxon>Actinomycetes</taxon>
        <taxon>Micromonosporales</taxon>
        <taxon>Micromonosporaceae</taxon>
        <taxon>Plantactinospora</taxon>
    </lineage>
</organism>
<comment type="caution">
    <text evidence="1">The sequence shown here is derived from an EMBL/GenBank/DDBJ whole genome shotgun (WGS) entry which is preliminary data.</text>
</comment>
<keyword evidence="2" id="KW-1185">Reference proteome</keyword>
<evidence type="ECO:0000313" key="1">
    <source>
        <dbReference type="EMBL" id="GIH01298.1"/>
    </source>
</evidence>